<dbReference type="InterPro" id="IPR036271">
    <property type="entry name" value="Tet_transcr_reg_TetR-rel_C_sf"/>
</dbReference>
<gene>
    <name evidence="4" type="ORF">OW729_14350</name>
</gene>
<dbReference type="SUPFAM" id="SSF48498">
    <property type="entry name" value="Tetracyclin repressor-like, C-terminal domain"/>
    <property type="match status" value="1"/>
</dbReference>
<proteinExistence type="predicted"/>
<name>A0ABT4DC88_9CLOT</name>
<feature type="DNA-binding region" description="H-T-H motif" evidence="2">
    <location>
        <begin position="22"/>
        <end position="41"/>
    </location>
</feature>
<keyword evidence="1 2" id="KW-0238">DNA-binding</keyword>
<evidence type="ECO:0000313" key="4">
    <source>
        <dbReference type="EMBL" id="MCY6959798.1"/>
    </source>
</evidence>
<keyword evidence="5" id="KW-1185">Reference proteome</keyword>
<comment type="caution">
    <text evidence="4">The sequence shown here is derived from an EMBL/GenBank/DDBJ whole genome shotgun (WGS) entry which is preliminary data.</text>
</comment>
<dbReference type="EMBL" id="JAPQFJ010000016">
    <property type="protein sequence ID" value="MCY6959798.1"/>
    <property type="molecule type" value="Genomic_DNA"/>
</dbReference>
<evidence type="ECO:0000256" key="2">
    <source>
        <dbReference type="PROSITE-ProRule" id="PRU00335"/>
    </source>
</evidence>
<feature type="domain" description="HTH tetR-type" evidence="3">
    <location>
        <begin position="1"/>
        <end position="59"/>
    </location>
</feature>
<dbReference type="InterPro" id="IPR009057">
    <property type="entry name" value="Homeodomain-like_sf"/>
</dbReference>
<organism evidence="4 5">
    <name type="scientific">Clostridium brassicae</name>
    <dbReference type="NCBI Taxonomy" id="2999072"/>
    <lineage>
        <taxon>Bacteria</taxon>
        <taxon>Bacillati</taxon>
        <taxon>Bacillota</taxon>
        <taxon>Clostridia</taxon>
        <taxon>Eubacteriales</taxon>
        <taxon>Clostridiaceae</taxon>
        <taxon>Clostridium</taxon>
    </lineage>
</organism>
<dbReference type="PANTHER" id="PTHR30328:SF54">
    <property type="entry name" value="HTH-TYPE TRANSCRIPTIONAL REPRESSOR SCO4008"/>
    <property type="match status" value="1"/>
</dbReference>
<evidence type="ECO:0000256" key="1">
    <source>
        <dbReference type="ARBA" id="ARBA00023125"/>
    </source>
</evidence>
<evidence type="ECO:0000259" key="3">
    <source>
        <dbReference type="PROSITE" id="PS50977"/>
    </source>
</evidence>
<reference evidence="4" key="1">
    <citation type="submission" date="2022-12" db="EMBL/GenBank/DDBJ databases">
        <title>Clostridium sp. nov., isolated from industrial wastewater.</title>
        <authorList>
            <person name="Jiayan W."/>
        </authorList>
    </citation>
    <scope>NUCLEOTIDE SEQUENCE</scope>
    <source>
        <strain evidence="4">ZC22-4</strain>
    </source>
</reference>
<dbReference type="Gene3D" id="1.10.10.60">
    <property type="entry name" value="Homeodomain-like"/>
    <property type="match status" value="1"/>
</dbReference>
<sequence>MKDKILETASQKIQLYGLKKFTLDEIAIELKISKKTIYKYFSSKDEIINQFFNSIIESDKKNVLKQLKKENSLLDNLNSIIYSYHKFKLPVSIIDETRKFYPEQWVKVEELKKFKLDILYRLLKEGASDGVIKADVNFLILSRVLDSVCDTFLDYKFLSDNKITFKEAINEVINIILYGIIL</sequence>
<dbReference type="Pfam" id="PF00440">
    <property type="entry name" value="TetR_N"/>
    <property type="match status" value="1"/>
</dbReference>
<dbReference type="RefSeq" id="WP_268062235.1">
    <property type="nucleotide sequence ID" value="NZ_JAPQFJ010000016.1"/>
</dbReference>
<evidence type="ECO:0000313" key="5">
    <source>
        <dbReference type="Proteomes" id="UP001144612"/>
    </source>
</evidence>
<dbReference type="Gene3D" id="1.10.357.10">
    <property type="entry name" value="Tetracycline Repressor, domain 2"/>
    <property type="match status" value="1"/>
</dbReference>
<dbReference type="Proteomes" id="UP001144612">
    <property type="component" value="Unassembled WGS sequence"/>
</dbReference>
<protein>
    <submittedName>
        <fullName evidence="4">TetR/AcrR family transcriptional regulator</fullName>
    </submittedName>
</protein>
<dbReference type="SUPFAM" id="SSF46689">
    <property type="entry name" value="Homeodomain-like"/>
    <property type="match status" value="1"/>
</dbReference>
<dbReference type="InterPro" id="IPR050109">
    <property type="entry name" value="HTH-type_TetR-like_transc_reg"/>
</dbReference>
<dbReference type="InterPro" id="IPR001647">
    <property type="entry name" value="HTH_TetR"/>
</dbReference>
<dbReference type="PROSITE" id="PS50977">
    <property type="entry name" value="HTH_TETR_2"/>
    <property type="match status" value="1"/>
</dbReference>
<accession>A0ABT4DC88</accession>
<dbReference type="PANTHER" id="PTHR30328">
    <property type="entry name" value="TRANSCRIPTIONAL REPRESSOR"/>
    <property type="match status" value="1"/>
</dbReference>